<dbReference type="InterPro" id="IPR006616">
    <property type="entry name" value="DM9_repeat"/>
</dbReference>
<evidence type="ECO:0000259" key="1">
    <source>
        <dbReference type="PROSITE" id="PS50191"/>
    </source>
</evidence>
<dbReference type="PANTHER" id="PTHR31649:SF10">
    <property type="entry name" value="IP19903P-RELATED"/>
    <property type="match status" value="1"/>
</dbReference>
<dbReference type="SUPFAM" id="SSF46938">
    <property type="entry name" value="CRAL/TRIO N-terminal domain"/>
    <property type="match status" value="1"/>
</dbReference>
<gene>
    <name evidence="2" type="ORF">CLODIP_2_CD14869</name>
</gene>
<dbReference type="Proteomes" id="UP000494165">
    <property type="component" value="Unassembled WGS sequence"/>
</dbReference>
<dbReference type="PROSITE" id="PS50191">
    <property type="entry name" value="CRAL_TRIO"/>
    <property type="match status" value="1"/>
</dbReference>
<dbReference type="PANTHER" id="PTHR31649">
    <property type="entry name" value="AGAP009604-PA"/>
    <property type="match status" value="1"/>
</dbReference>
<comment type="caution">
    <text evidence="2">The sequence shown here is derived from an EMBL/GenBank/DDBJ whole genome shotgun (WGS) entry which is preliminary data.</text>
</comment>
<name>A0A8S1C558_9INSE</name>
<dbReference type="Pfam" id="PF11901">
    <property type="entry name" value="DM9"/>
    <property type="match status" value="2"/>
</dbReference>
<sequence length="592" mass="66291">MQGSSDASKDTWTQSDINQIPSSAEAFVGGYDKEGQPIFVARAWHEGDLIPGKANPAEGNAFISWSGKEESKDNFEVLIGKNFFWQTFYASEKNAPEGAVVGGHTNDGESLYVGKVHIDGANSIGKIQLSHASCYVPLDGKELAMPSCEILIRGKEGDWLNANSGDIPSSAFSAGNDHHGPIYVCRSWHESDLIPGKAVPAHKVAYVGYDGSEHIKIDYEVLCGGGYNWISMSSGYDVIPKNAVPGGQAFDGEILYIGRVQHEGVDVCGKIHPSHHRRLVEKWKRKIVDELLTAIARLCHYIFVHRPLRISLAITPAHNAKAKKELRETPELRATELAKLKTLVKAEPGLIWGDSDEFLTAFLRPSHWYAESALELIKRIADFRSKNWSLISDLEPKTEEQRINSNVVNVIPERDQEGRRMLLVNCGGSWEPNEVNTDHLFRLLYLVHLAALEEPATQVNGVVVIMDFKGMGMKQVKAFTPGFSMRLLTFIQHAMPMRLKAVHIVKEPFVFNIVFQLFKPFIQEKLKTRMFFHGDKMKKLHEHISPSCLPEDYGGSLPKINYGGKEWFAPLMTAEKSVKYWQTIGLEKDLKK</sequence>
<dbReference type="InterPro" id="IPR036273">
    <property type="entry name" value="CRAL/TRIO_N_dom_sf"/>
</dbReference>
<dbReference type="OrthoDB" id="75724at2759"/>
<dbReference type="Pfam" id="PF00650">
    <property type="entry name" value="CRAL_TRIO"/>
    <property type="match status" value="1"/>
</dbReference>
<dbReference type="SMART" id="SM00696">
    <property type="entry name" value="DM9"/>
    <property type="match status" value="4"/>
</dbReference>
<dbReference type="SUPFAM" id="SSF52087">
    <property type="entry name" value="CRAL/TRIO domain"/>
    <property type="match status" value="1"/>
</dbReference>
<organism evidence="2 3">
    <name type="scientific">Cloeon dipterum</name>
    <dbReference type="NCBI Taxonomy" id="197152"/>
    <lineage>
        <taxon>Eukaryota</taxon>
        <taxon>Metazoa</taxon>
        <taxon>Ecdysozoa</taxon>
        <taxon>Arthropoda</taxon>
        <taxon>Hexapoda</taxon>
        <taxon>Insecta</taxon>
        <taxon>Pterygota</taxon>
        <taxon>Palaeoptera</taxon>
        <taxon>Ephemeroptera</taxon>
        <taxon>Pisciforma</taxon>
        <taxon>Baetidae</taxon>
        <taxon>Cloeon</taxon>
    </lineage>
</organism>
<dbReference type="SMART" id="SM00516">
    <property type="entry name" value="SEC14"/>
    <property type="match status" value="1"/>
</dbReference>
<accession>A0A8S1C558</accession>
<dbReference type="InterPro" id="IPR001251">
    <property type="entry name" value="CRAL-TRIO_dom"/>
</dbReference>
<protein>
    <recommendedName>
        <fullName evidence="1">CRAL-TRIO domain-containing protein</fullName>
    </recommendedName>
</protein>
<dbReference type="Gene3D" id="1.10.8.20">
    <property type="entry name" value="N-terminal domain of phosphatidylinositol transfer protein sec14p"/>
    <property type="match status" value="1"/>
</dbReference>
<feature type="domain" description="CRAL-TRIO" evidence="1">
    <location>
        <begin position="395"/>
        <end position="561"/>
    </location>
</feature>
<evidence type="ECO:0000313" key="3">
    <source>
        <dbReference type="Proteomes" id="UP000494165"/>
    </source>
</evidence>
<reference evidence="2 3" key="1">
    <citation type="submission" date="2020-04" db="EMBL/GenBank/DDBJ databases">
        <authorList>
            <person name="Alioto T."/>
            <person name="Alioto T."/>
            <person name="Gomez Garrido J."/>
        </authorList>
    </citation>
    <scope>NUCLEOTIDE SEQUENCE [LARGE SCALE GENOMIC DNA]</scope>
</reference>
<dbReference type="PRINTS" id="PR00180">
    <property type="entry name" value="CRETINALDHBP"/>
</dbReference>
<evidence type="ECO:0000313" key="2">
    <source>
        <dbReference type="EMBL" id="CAB3363251.1"/>
    </source>
</evidence>
<dbReference type="CDD" id="cd00170">
    <property type="entry name" value="SEC14"/>
    <property type="match status" value="1"/>
</dbReference>
<dbReference type="InterPro" id="IPR036865">
    <property type="entry name" value="CRAL-TRIO_dom_sf"/>
</dbReference>
<proteinExistence type="predicted"/>
<dbReference type="Gene3D" id="3.40.525.10">
    <property type="entry name" value="CRAL-TRIO lipid binding domain"/>
    <property type="match status" value="1"/>
</dbReference>
<dbReference type="AlphaFoldDB" id="A0A8S1C558"/>
<dbReference type="Gene3D" id="1.20.5.1200">
    <property type="entry name" value="Alpha-tocopherol transfer"/>
    <property type="match status" value="1"/>
</dbReference>
<keyword evidence="3" id="KW-1185">Reference proteome</keyword>
<dbReference type="EMBL" id="CADEPI010000011">
    <property type="protein sequence ID" value="CAB3363251.1"/>
    <property type="molecule type" value="Genomic_DNA"/>
</dbReference>